<name>A0A3S5B5Q1_9PLAT</name>
<proteinExistence type="predicted"/>
<reference evidence="2" key="1">
    <citation type="submission" date="2018-11" db="EMBL/GenBank/DDBJ databases">
        <authorList>
            <consortium name="Pathogen Informatics"/>
        </authorList>
    </citation>
    <scope>NUCLEOTIDE SEQUENCE</scope>
</reference>
<feature type="compositionally biased region" description="Polar residues" evidence="1">
    <location>
        <begin position="78"/>
        <end position="104"/>
    </location>
</feature>
<dbReference type="Proteomes" id="UP000784294">
    <property type="component" value="Unassembled WGS sequence"/>
</dbReference>
<evidence type="ECO:0000313" key="3">
    <source>
        <dbReference type="Proteomes" id="UP000784294"/>
    </source>
</evidence>
<protein>
    <submittedName>
        <fullName evidence="2">Uncharacterized protein</fullName>
    </submittedName>
</protein>
<organism evidence="2 3">
    <name type="scientific">Protopolystoma xenopodis</name>
    <dbReference type="NCBI Taxonomy" id="117903"/>
    <lineage>
        <taxon>Eukaryota</taxon>
        <taxon>Metazoa</taxon>
        <taxon>Spiralia</taxon>
        <taxon>Lophotrochozoa</taxon>
        <taxon>Platyhelminthes</taxon>
        <taxon>Monogenea</taxon>
        <taxon>Polyopisthocotylea</taxon>
        <taxon>Polystomatidea</taxon>
        <taxon>Polystomatidae</taxon>
        <taxon>Protopolystoma</taxon>
    </lineage>
</organism>
<dbReference type="OrthoDB" id="10063282at2759"/>
<sequence length="231" mass="25149">MIVCPILPPGPVHTCPRKMARMAADGSSSLVSLTAGPSSSPGCGSVGDSSFLTNHHSLNDLVTMPVQPLSSRLAGAERQTSSRFASTWNSVPVSSRPTEASSARRQAAGWPADRLALPTDPTDTALELTAHSSSGGCSVEKTKSRASRLCLWPGGGGHSLTDLEAEERHRYVFVIRCIVFPFNVRSSQEPVRRYLRVTKEYLSILKERFQVRPVTFCLFFSHFFSTLLLPT</sequence>
<keyword evidence="3" id="KW-1185">Reference proteome</keyword>
<feature type="region of interest" description="Disordered" evidence="1">
    <location>
        <begin position="72"/>
        <end position="109"/>
    </location>
</feature>
<dbReference type="EMBL" id="CAAALY010247613">
    <property type="protein sequence ID" value="VEL34415.1"/>
    <property type="molecule type" value="Genomic_DNA"/>
</dbReference>
<dbReference type="AlphaFoldDB" id="A0A3S5B5Q1"/>
<evidence type="ECO:0000256" key="1">
    <source>
        <dbReference type="SAM" id="MobiDB-lite"/>
    </source>
</evidence>
<evidence type="ECO:0000313" key="2">
    <source>
        <dbReference type="EMBL" id="VEL34415.1"/>
    </source>
</evidence>
<comment type="caution">
    <text evidence="2">The sequence shown here is derived from an EMBL/GenBank/DDBJ whole genome shotgun (WGS) entry which is preliminary data.</text>
</comment>
<accession>A0A3S5B5Q1</accession>
<gene>
    <name evidence="2" type="ORF">PXEA_LOCUS27855</name>
</gene>